<dbReference type="EMBL" id="LGRX02014229">
    <property type="protein sequence ID" value="KAK3264978.1"/>
    <property type="molecule type" value="Genomic_DNA"/>
</dbReference>
<keyword evidence="1" id="KW-1133">Transmembrane helix</keyword>
<dbReference type="InterPro" id="IPR018247">
    <property type="entry name" value="EF_Hand_1_Ca_BS"/>
</dbReference>
<reference evidence="2 3" key="1">
    <citation type="journal article" date="2015" name="Genome Biol. Evol.">
        <title>Comparative Genomics of a Bacterivorous Green Alga Reveals Evolutionary Causalities and Consequences of Phago-Mixotrophic Mode of Nutrition.</title>
        <authorList>
            <person name="Burns J.A."/>
            <person name="Paasch A."/>
            <person name="Narechania A."/>
            <person name="Kim E."/>
        </authorList>
    </citation>
    <scope>NUCLEOTIDE SEQUENCE [LARGE SCALE GENOMIC DNA]</scope>
    <source>
        <strain evidence="2 3">PLY_AMNH</strain>
    </source>
</reference>
<dbReference type="SUPFAM" id="SSF51126">
    <property type="entry name" value="Pectin lyase-like"/>
    <property type="match status" value="2"/>
</dbReference>
<dbReference type="InterPro" id="IPR011050">
    <property type="entry name" value="Pectin_lyase_fold/virulence"/>
</dbReference>
<evidence type="ECO:0000313" key="2">
    <source>
        <dbReference type="EMBL" id="KAK3264978.1"/>
    </source>
</evidence>
<organism evidence="2 3">
    <name type="scientific">Cymbomonas tetramitiformis</name>
    <dbReference type="NCBI Taxonomy" id="36881"/>
    <lineage>
        <taxon>Eukaryota</taxon>
        <taxon>Viridiplantae</taxon>
        <taxon>Chlorophyta</taxon>
        <taxon>Pyramimonadophyceae</taxon>
        <taxon>Pyramimonadales</taxon>
        <taxon>Pyramimonadaceae</taxon>
        <taxon>Cymbomonas</taxon>
    </lineage>
</organism>
<name>A0AAE0KY08_9CHLO</name>
<proteinExistence type="predicted"/>
<protein>
    <recommendedName>
        <fullName evidence="4">EF-hand domain-containing protein</fullName>
    </recommendedName>
</protein>
<evidence type="ECO:0000313" key="3">
    <source>
        <dbReference type="Proteomes" id="UP001190700"/>
    </source>
</evidence>
<feature type="transmembrane region" description="Helical" evidence="1">
    <location>
        <begin position="1114"/>
        <end position="1134"/>
    </location>
</feature>
<keyword evidence="1" id="KW-0472">Membrane</keyword>
<keyword evidence="1" id="KW-0812">Transmembrane</keyword>
<dbReference type="Proteomes" id="UP001190700">
    <property type="component" value="Unassembled WGS sequence"/>
</dbReference>
<dbReference type="AlphaFoldDB" id="A0AAE0KY08"/>
<evidence type="ECO:0000256" key="1">
    <source>
        <dbReference type="SAM" id="Phobius"/>
    </source>
</evidence>
<keyword evidence="3" id="KW-1185">Reference proteome</keyword>
<comment type="caution">
    <text evidence="2">The sequence shown here is derived from an EMBL/GenBank/DDBJ whole genome shotgun (WGS) entry which is preliminary data.</text>
</comment>
<gene>
    <name evidence="2" type="ORF">CYMTET_26314</name>
</gene>
<dbReference type="PANTHER" id="PTHR11319:SF35">
    <property type="entry name" value="OUTER MEMBRANE PROTEIN PMPC-RELATED"/>
    <property type="match status" value="1"/>
</dbReference>
<dbReference type="PROSITE" id="PS00018">
    <property type="entry name" value="EF_HAND_1"/>
    <property type="match status" value="1"/>
</dbReference>
<evidence type="ECO:0008006" key="4">
    <source>
        <dbReference type="Google" id="ProtNLM"/>
    </source>
</evidence>
<accession>A0AAE0KY08</accession>
<sequence length="1185" mass="122895">MAQLPSFSQLDLSGDGCITPMEYEASAGLLLRVARGGHAARDALEGGGTGAMGLGGSRAPAKWGRALHQLPPPPPPSVGHLPPAYVASPLLLPMPPSFVSPPPQSSSLGLIVIEDNTTAGEELGASIDDPDVHTVVLRADATLEQPLPSITKVLTIAGECHLGSAERPYCAIDAGGRHRVLHAFGELAALTLNCVHLTRGNLTGKLEQGGAGLLVAEYAQAVLTDCLISDCCMGNPFGTAAAAFGGAGLLASAGAVLRMEGCVVTGNVLDGGKAGAGIGLLQSSAVLVNCSIAENLILNALGGGGLAVLDTTSLIPHMRGTNVTLEGCAIYNNLGNHTIGGIGMGIVPVGSIEHSINVNMIDTLVHGNALGDSQLNLGYGAGFLSMGEPGAYSESVIRGSLLEDNRCKGFCEGAALFPWVFTTLLLAQSVISNNGGSTVLYGGGVSIVGDCSLVMEDCLLADNVAQYGAAIANRWSYAEGNTDVVNMTGSVFKNNSADFNGGAIWASRLALEAVDCRFEGNTAGEGGAGLHLEFAVGFLLRCLFYENRCIQNGGALVVRDEPAVVLLSESVLGPENLAGDNGGGLAVSGGARVQVIGVLVSENLAAFRGGGLYVEAFLDFQASVVEGCLAGDNGGGANFDLSSQATLVGVTIRGCTSDTTGGGLMASMGSIIALQDALIHGNTAQYGGALAVMNSNLTITLSNLTGNTGTYGGGLVALDLAVIIVAQCEMQGNSATHDGGCMYVGECALAVRVEGTTCVDPAAERGAGVFMERPHNATHLELQGVRFGACSATTVGCHVFWMYHTTERLECQGKDKKEMCSVELAPPECIGCDWPNGTSLYVTTAMTFSAEQDGTEVPSPLHVRGAKRIDPPLYYIARDFYGNIADLVTTSIVAITLAHVSGSEEGVDTTGDVIVPHLSSHGARYTSLGIAAAPGALLNMTFMPEVSAWAPVSIDLELMLCEYGEVYDPEDWTCEPCKEGYIKFDNGTAECVECDAAVLKCHGGNSFTLEDGYWMALSSMAAECGRADVENTALCVFDRTYSCDVESACTSTSGARSNLYEGGAAYTAEAAAALCGEGYNAADPVCGTCMAGYEQLYGGKCQRCTSTGYAVEHVVRTIVVVGTLVAGGWLLLRLRRRQNKREKRRRMTRINVRMSKVSDIQVLVSTLANHAQVSTDRSSPEPATR</sequence>
<dbReference type="PANTHER" id="PTHR11319">
    <property type="entry name" value="G PROTEIN-COUPLED RECEPTOR-RELATED"/>
    <property type="match status" value="1"/>
</dbReference>